<dbReference type="GO" id="GO:0006888">
    <property type="term" value="P:endoplasmic reticulum to Golgi vesicle-mediated transport"/>
    <property type="evidence" value="ECO:0007669"/>
    <property type="project" value="InterPro"/>
</dbReference>
<dbReference type="PANTHER" id="PTHR47466">
    <property type="match status" value="1"/>
</dbReference>
<feature type="compositionally biased region" description="Gly residues" evidence="2">
    <location>
        <begin position="147"/>
        <end position="163"/>
    </location>
</feature>
<dbReference type="InterPro" id="IPR024079">
    <property type="entry name" value="MetalloPept_cat_dom_sf"/>
</dbReference>
<feature type="domain" description="Sec23/Sec24 trunk" evidence="3">
    <location>
        <begin position="190"/>
        <end position="376"/>
    </location>
</feature>
<dbReference type="Pfam" id="PF04811">
    <property type="entry name" value="Sec23_trunk"/>
    <property type="match status" value="1"/>
</dbReference>
<gene>
    <name evidence="5" type="ORF">HYH03_000853</name>
</gene>
<feature type="compositionally biased region" description="Basic and acidic residues" evidence="2">
    <location>
        <begin position="560"/>
        <end position="573"/>
    </location>
</feature>
<dbReference type="Gene3D" id="3.40.390.10">
    <property type="entry name" value="Collagenase (Catalytic Domain)"/>
    <property type="match status" value="1"/>
</dbReference>
<feature type="region of interest" description="Disordered" evidence="2">
    <location>
        <begin position="1"/>
        <end position="25"/>
    </location>
</feature>
<feature type="compositionally biased region" description="Basic and acidic residues" evidence="2">
    <location>
        <begin position="497"/>
        <end position="507"/>
    </location>
</feature>
<feature type="domain" description="Sec23/Sec24 beta-sandwich" evidence="4">
    <location>
        <begin position="382"/>
        <end position="464"/>
    </location>
</feature>
<evidence type="ECO:0000256" key="1">
    <source>
        <dbReference type="ARBA" id="ARBA00008721"/>
    </source>
</evidence>
<dbReference type="EMBL" id="JAEHOE010000002">
    <property type="protein sequence ID" value="KAG2501034.1"/>
    <property type="molecule type" value="Genomic_DNA"/>
</dbReference>
<evidence type="ECO:0000313" key="6">
    <source>
        <dbReference type="Proteomes" id="UP000612055"/>
    </source>
</evidence>
<evidence type="ECO:0000259" key="4">
    <source>
        <dbReference type="Pfam" id="PF08033"/>
    </source>
</evidence>
<evidence type="ECO:0000313" key="5">
    <source>
        <dbReference type="EMBL" id="KAG2501034.1"/>
    </source>
</evidence>
<keyword evidence="6" id="KW-1185">Reference proteome</keyword>
<dbReference type="SUPFAM" id="SSF81995">
    <property type="entry name" value="beta-sandwich domain of Sec23/24"/>
    <property type="match status" value="1"/>
</dbReference>
<dbReference type="OrthoDB" id="49016at2759"/>
<feature type="region of interest" description="Disordered" evidence="2">
    <location>
        <begin position="94"/>
        <end position="163"/>
    </location>
</feature>
<dbReference type="InterPro" id="IPR036465">
    <property type="entry name" value="vWFA_dom_sf"/>
</dbReference>
<comment type="similarity">
    <text evidence="1">Belongs to the peptidase M43B family.</text>
</comment>
<reference evidence="5" key="1">
    <citation type="journal article" date="2020" name="bioRxiv">
        <title>Comparative genomics of Chlamydomonas.</title>
        <authorList>
            <person name="Craig R.J."/>
            <person name="Hasan A.R."/>
            <person name="Ness R.W."/>
            <person name="Keightley P.D."/>
        </authorList>
    </citation>
    <scope>NUCLEOTIDE SEQUENCE</scope>
    <source>
        <strain evidence="5">CCAP 11/70</strain>
    </source>
</reference>
<dbReference type="Pfam" id="PF08033">
    <property type="entry name" value="Sec23_BS"/>
    <property type="match status" value="1"/>
</dbReference>
<proteinExistence type="inferred from homology"/>
<evidence type="ECO:0000259" key="3">
    <source>
        <dbReference type="Pfam" id="PF04811"/>
    </source>
</evidence>
<feature type="region of interest" description="Disordered" evidence="2">
    <location>
        <begin position="1219"/>
        <end position="1272"/>
    </location>
</feature>
<dbReference type="Proteomes" id="UP000612055">
    <property type="component" value="Unassembled WGS sequence"/>
</dbReference>
<feature type="region of interest" description="Disordered" evidence="2">
    <location>
        <begin position="791"/>
        <end position="820"/>
    </location>
</feature>
<dbReference type="GO" id="GO:0008237">
    <property type="term" value="F:metallopeptidase activity"/>
    <property type="evidence" value="ECO:0007669"/>
    <property type="project" value="InterPro"/>
</dbReference>
<dbReference type="AlphaFoldDB" id="A0A835YNM5"/>
<organism evidence="5 6">
    <name type="scientific">Edaphochlamys debaryana</name>
    <dbReference type="NCBI Taxonomy" id="47281"/>
    <lineage>
        <taxon>Eukaryota</taxon>
        <taxon>Viridiplantae</taxon>
        <taxon>Chlorophyta</taxon>
        <taxon>core chlorophytes</taxon>
        <taxon>Chlorophyceae</taxon>
        <taxon>CS clade</taxon>
        <taxon>Chlamydomonadales</taxon>
        <taxon>Chlamydomonadales incertae sedis</taxon>
        <taxon>Edaphochlamys</taxon>
    </lineage>
</organism>
<name>A0A835YNM5_9CHLO</name>
<dbReference type="GO" id="GO:0006886">
    <property type="term" value="P:intracellular protein transport"/>
    <property type="evidence" value="ECO:0007669"/>
    <property type="project" value="InterPro"/>
</dbReference>
<feature type="region of interest" description="Disordered" evidence="2">
    <location>
        <begin position="475"/>
        <end position="587"/>
    </location>
</feature>
<accession>A0A835YNM5</accession>
<evidence type="ECO:0000256" key="2">
    <source>
        <dbReference type="SAM" id="MobiDB-lite"/>
    </source>
</evidence>
<feature type="compositionally biased region" description="Low complexity" evidence="2">
    <location>
        <begin position="1251"/>
        <end position="1272"/>
    </location>
</feature>
<dbReference type="PANTHER" id="PTHR47466:SF1">
    <property type="entry name" value="METALLOPROTEASE MEP1 (AFU_ORTHOLOGUE AFUA_1G07730)-RELATED"/>
    <property type="match status" value="1"/>
</dbReference>
<dbReference type="InterPro" id="IPR006896">
    <property type="entry name" value="Sec23/24_trunk_dom"/>
</dbReference>
<feature type="compositionally biased region" description="Gly residues" evidence="2">
    <location>
        <begin position="508"/>
        <end position="517"/>
    </location>
</feature>
<feature type="compositionally biased region" description="Pro residues" evidence="2">
    <location>
        <begin position="1220"/>
        <end position="1244"/>
    </location>
</feature>
<comment type="caution">
    <text evidence="5">The sequence shown here is derived from an EMBL/GenBank/DDBJ whole genome shotgun (WGS) entry which is preliminary data.</text>
</comment>
<dbReference type="InterPro" id="IPR012990">
    <property type="entry name" value="Beta-sandwich_Sec23_24"/>
</dbReference>
<protein>
    <submittedName>
        <fullName evidence="5">Uncharacterized protein</fullName>
    </submittedName>
</protein>
<dbReference type="SUPFAM" id="SSF55486">
    <property type="entry name" value="Metalloproteases ('zincins'), catalytic domain"/>
    <property type="match status" value="1"/>
</dbReference>
<sequence>MGAAADQRPASLAAKRGRDRQEEEDLAVLRKARAVVAADPDPDMKAAAAAAIKFFEEFRAMLQGPQDGAGPSNAPNVTTNTTAAAASAPAPIAADLTPSGAAPGVPDQAGTSASGPGPTSATAADVGGPGQQGLERRRSGEEAAPGEGAGGAPVAGGAVGDGGQGTGAVGHGWGWGLGTLQLLRDKACGSALHYFYNLKPSLSQPQMLVVTELDDPFVPLPEDLLVNLRESRGAVDALLAALPGNFAGQAVVESAMGPALQAAFMVASHIGGKLLLFQSSVPFLGVGKVKNRDNPSAYGTEREPALRNPDDPFFKRYAAECSRVQLTVDVFAMSMQYCDLASIAAIPRYTCGELYHYPGFMAQRDGAKLTAEIAHNLTRPTAWEAVMRVRCSKGLRISAFHGHFFNRSTDLLALPRATRTRWGGGLGGAFAMEIAHEEGMVQPGFAYVQCALLYTNSNGERRIRPGRLLLWARGPAKRSGHSGHDSSVYAAAPQESKQQRRSGDERGPTGGGRGRTAGGPRPIEEGLLRAGMTGPEEQRPLAADTEGPRKGMHGPGMGQESERRRRRDEREPAADVITSTPSPPPFLAVTDTLRASAADARRLYQQASTVADTAYLLFGAAAPLSRAEGSSNALLPYLSPEIMRSYASRPGMCASTLVEKLYGLGIDLYGTSTLRACHYSLYTALGETFAWVRDNVPLRLQEVEGQPLAAAAWPDRTLVSDLELTAAVADALGDATKLGPTSEQLQAACGLHPTDFAALAPRISAALEGLHANLPILQGIAADLSADHRAADTAGRGHRRQRSALEDEASPTGQNSSAQELLRARRSLGTWPSNYIYNMPPNSSYKYAGPGAMPLLYVPLVVHVLTYRDSTGAIGPALWRSSPQLVDRAIRVLNVMAKPTNWQFYLKAGLPFSTTVVDWPRSINCYVSGDGSGGSNTLGYASGVPGSFTDPSRGFLFLRWDQFTPEGTNSLAGYNDGPNTLWHEILHHLGLAHPFGPGNSGSSCDDDDYVVDTPAAFGDVDHSSFRATAMSYCMEIFWKKYAGDWPGTYDRWSKALEIPLEDRNSWADSCPNNPGYDEIGNYLTYNTAVCFAALGHLTREQAERAHLVTAELNPVLYAWGQHYAQNSQNLPQRQWPDLTETAPNVCRMTYKSRASPSGCACKSSWTYGGKTYSYCARLPDDDQATVFCQVADTSSCAACSGSFCVLGCQGTASVCDPLPGTQPPPSPPLPPSPPPMPPPPPPKDYPAECMAAPSATPSSATSATSTPTSTTG</sequence>
<dbReference type="GO" id="GO:0030127">
    <property type="term" value="C:COPII vesicle coat"/>
    <property type="evidence" value="ECO:0007669"/>
    <property type="project" value="InterPro"/>
</dbReference>
<feature type="compositionally biased region" description="Polar residues" evidence="2">
    <location>
        <begin position="109"/>
        <end position="122"/>
    </location>
</feature>
<dbReference type="SUPFAM" id="SSF53300">
    <property type="entry name" value="vWA-like"/>
    <property type="match status" value="1"/>
</dbReference>
<dbReference type="Gene3D" id="3.40.50.410">
    <property type="entry name" value="von Willebrand factor, type A domain"/>
    <property type="match status" value="1"/>
</dbReference>